<feature type="domain" description="Reverse transcriptase" evidence="10">
    <location>
        <begin position="61"/>
        <end position="287"/>
    </location>
</feature>
<evidence type="ECO:0000256" key="1">
    <source>
        <dbReference type="ARBA" id="ARBA00012493"/>
    </source>
</evidence>
<evidence type="ECO:0000256" key="9">
    <source>
        <dbReference type="ARBA" id="ARBA00048173"/>
    </source>
</evidence>
<dbReference type="EMBL" id="CP007739">
    <property type="protein sequence ID" value="AIE59044.1"/>
    <property type="molecule type" value="Genomic_DNA"/>
</dbReference>
<dbReference type="InterPro" id="IPR000477">
    <property type="entry name" value="RT_dom"/>
</dbReference>
<organism evidence="11 12">
    <name type="scientific">Bacillus methanolicus (strain MGA3 / ATCC 53907)</name>
    <dbReference type="NCBI Taxonomy" id="796606"/>
    <lineage>
        <taxon>Bacteria</taxon>
        <taxon>Bacillati</taxon>
        <taxon>Bacillota</taxon>
        <taxon>Bacilli</taxon>
        <taxon>Bacillales</taxon>
        <taxon>Bacillaceae</taxon>
        <taxon>Bacillus</taxon>
    </lineage>
</organism>
<dbReference type="Pfam" id="PF00078">
    <property type="entry name" value="RVT_1"/>
    <property type="match status" value="1"/>
</dbReference>
<dbReference type="InterPro" id="IPR000123">
    <property type="entry name" value="Reverse_transcriptase_msDNA"/>
</dbReference>
<keyword evidence="7" id="KW-0051">Antiviral defense</keyword>
<sequence length="433" mass="51128">MAQIEGFVHVERISMLMELILSRENLLTALKRVEQNKGSHGVDGMPAKDLRRHLYENWDSIRQSLREGTYKPLPVRRVEIPKPNGGVRLLGIPTVTDRFIQQAMAQVLTRIFDPTFSEHSYGFRPSRRGHDAVRKAKGYIKEGYRWVVDIDLEKFFDKVNHDKLMGILAKTIEDRILLKLIRRYLQSGVMINGVVMETDMGTPQGGPLSPLLSNIMLHELDKELEKRGHKFVRYADDCNIYVKTKKAGIRVMNSITNFIEKELKLKVNKEKSAVDRPWKRKFLGFSFTPNKTPKIRMAKESVKRFKNKIREITSRSKPYRMEERIEKLNMYLMGWCGYFALADTPSKFKEFDEWIRRRLRMCLWKEWKTPKTRIRKLRALGVPSHKAIEWGNTRKKYWRIACSPILHKTLDNSYWSQQGLRSLFERYHFLRHT</sequence>
<dbReference type="InterPro" id="IPR030931">
    <property type="entry name" value="Group_II_RT_mat"/>
</dbReference>
<keyword evidence="2" id="KW-0808">Transferase</keyword>
<evidence type="ECO:0000256" key="6">
    <source>
        <dbReference type="ARBA" id="ARBA00022918"/>
    </source>
</evidence>
<evidence type="ECO:0000256" key="2">
    <source>
        <dbReference type="ARBA" id="ARBA00022679"/>
    </source>
</evidence>
<evidence type="ECO:0000256" key="3">
    <source>
        <dbReference type="ARBA" id="ARBA00022695"/>
    </source>
</evidence>
<keyword evidence="5" id="KW-0460">Magnesium</keyword>
<dbReference type="PANTHER" id="PTHR34047:SF8">
    <property type="entry name" value="PROTEIN YKFC"/>
    <property type="match status" value="1"/>
</dbReference>
<gene>
    <name evidence="11" type="ORF">BMMGA3_02910</name>
</gene>
<dbReference type="InterPro" id="IPR013597">
    <property type="entry name" value="Mat_intron_G2"/>
</dbReference>
<dbReference type="eggNOG" id="COG3344">
    <property type="taxonomic scope" value="Bacteria"/>
</dbReference>
<evidence type="ECO:0000259" key="10">
    <source>
        <dbReference type="PROSITE" id="PS50878"/>
    </source>
</evidence>
<dbReference type="GO" id="GO:0003964">
    <property type="term" value="F:RNA-directed DNA polymerase activity"/>
    <property type="evidence" value="ECO:0007669"/>
    <property type="project" value="UniProtKB-KW"/>
</dbReference>
<evidence type="ECO:0000256" key="5">
    <source>
        <dbReference type="ARBA" id="ARBA00022842"/>
    </source>
</evidence>
<keyword evidence="4" id="KW-0479">Metal-binding</keyword>
<reference evidence="11 12" key="1">
    <citation type="journal article" date="2015" name="BMC Genomics">
        <title>Transcriptome analysis of thermophilic methylotrophic Bacillus methanolicus MGA3 using RNA-sequencing provides detailed insights into its previously uncharted transcriptional landscape.</title>
        <authorList>
            <person name="Irla M."/>
            <person name="Neshat A."/>
            <person name="Brautaset T."/>
            <person name="Ruckert C."/>
            <person name="Kalinowski J."/>
            <person name="Wendisch V.F."/>
        </authorList>
    </citation>
    <scope>NUCLEOTIDE SEQUENCE [LARGE SCALE GENOMIC DNA]</scope>
    <source>
        <strain evidence="12">MGA3 / ATCC 53907</strain>
    </source>
</reference>
<keyword evidence="3" id="KW-0548">Nucleotidyltransferase</keyword>
<dbReference type="EC" id="2.7.7.49" evidence="1"/>
<dbReference type="KEGG" id="bmet:BMMGA3_02910"/>
<evidence type="ECO:0000256" key="7">
    <source>
        <dbReference type="ARBA" id="ARBA00023118"/>
    </source>
</evidence>
<dbReference type="InterPro" id="IPR043128">
    <property type="entry name" value="Rev_trsase/Diguanyl_cyclase"/>
</dbReference>
<dbReference type="GO" id="GO:0051607">
    <property type="term" value="P:defense response to virus"/>
    <property type="evidence" value="ECO:0007669"/>
    <property type="project" value="UniProtKB-KW"/>
</dbReference>
<dbReference type="SUPFAM" id="SSF56672">
    <property type="entry name" value="DNA/RNA polymerases"/>
    <property type="match status" value="1"/>
</dbReference>
<keyword evidence="6" id="KW-0695">RNA-directed DNA polymerase</keyword>
<evidence type="ECO:0000256" key="8">
    <source>
        <dbReference type="ARBA" id="ARBA00034120"/>
    </source>
</evidence>
<dbReference type="NCBIfam" id="TIGR04416">
    <property type="entry name" value="group_II_RT_mat"/>
    <property type="match status" value="1"/>
</dbReference>
<dbReference type="AlphaFoldDB" id="A0A068LMT9"/>
<dbReference type="GO" id="GO:0003723">
    <property type="term" value="F:RNA binding"/>
    <property type="evidence" value="ECO:0007669"/>
    <property type="project" value="InterPro"/>
</dbReference>
<evidence type="ECO:0000313" key="11">
    <source>
        <dbReference type="EMBL" id="AIE59044.1"/>
    </source>
</evidence>
<dbReference type="PANTHER" id="PTHR34047">
    <property type="entry name" value="NUCLEAR INTRON MATURASE 1, MITOCHONDRIAL-RELATED"/>
    <property type="match status" value="1"/>
</dbReference>
<dbReference type="PROSITE" id="PS50878">
    <property type="entry name" value="RT_POL"/>
    <property type="match status" value="1"/>
</dbReference>
<name>A0A068LMT9_BACMM</name>
<comment type="catalytic activity">
    <reaction evidence="9">
        <text>DNA(n) + a 2'-deoxyribonucleoside 5'-triphosphate = DNA(n+1) + diphosphate</text>
        <dbReference type="Rhea" id="RHEA:22508"/>
        <dbReference type="Rhea" id="RHEA-COMP:17339"/>
        <dbReference type="Rhea" id="RHEA-COMP:17340"/>
        <dbReference type="ChEBI" id="CHEBI:33019"/>
        <dbReference type="ChEBI" id="CHEBI:61560"/>
        <dbReference type="ChEBI" id="CHEBI:173112"/>
        <dbReference type="EC" id="2.7.7.49"/>
    </reaction>
</comment>
<dbReference type="GO" id="GO:0046872">
    <property type="term" value="F:metal ion binding"/>
    <property type="evidence" value="ECO:0007669"/>
    <property type="project" value="UniProtKB-KW"/>
</dbReference>
<dbReference type="InterPro" id="IPR051083">
    <property type="entry name" value="GrpII_Intron_Splice-Mob/Def"/>
</dbReference>
<comment type="similarity">
    <text evidence="8">Belongs to the bacterial reverse transcriptase family.</text>
</comment>
<dbReference type="Gene3D" id="3.30.70.270">
    <property type="match status" value="1"/>
</dbReference>
<dbReference type="CDD" id="cd01651">
    <property type="entry name" value="RT_G2_intron"/>
    <property type="match status" value="1"/>
</dbReference>
<dbReference type="Pfam" id="PF08388">
    <property type="entry name" value="GIIM"/>
    <property type="match status" value="1"/>
</dbReference>
<keyword evidence="12" id="KW-1185">Reference proteome</keyword>
<evidence type="ECO:0000313" key="12">
    <source>
        <dbReference type="Proteomes" id="UP000027602"/>
    </source>
</evidence>
<dbReference type="HOGENOM" id="CLU_013584_2_1_9"/>
<accession>A0A068LMT9</accession>
<dbReference type="PRINTS" id="PR00866">
    <property type="entry name" value="RNADNAPOLMS"/>
</dbReference>
<evidence type="ECO:0000256" key="4">
    <source>
        <dbReference type="ARBA" id="ARBA00022723"/>
    </source>
</evidence>
<dbReference type="Proteomes" id="UP000027602">
    <property type="component" value="Chromosome"/>
</dbReference>
<dbReference type="InterPro" id="IPR043502">
    <property type="entry name" value="DNA/RNA_pol_sf"/>
</dbReference>
<proteinExistence type="inferred from homology"/>
<protein>
    <recommendedName>
        <fullName evidence="1">RNA-directed DNA polymerase</fullName>
        <ecNumber evidence="1">2.7.7.49</ecNumber>
    </recommendedName>
</protein>